<sequence length="14" mass="1535">MLHYQHAGILLAPA</sequence>
<evidence type="ECO:0000313" key="1">
    <source>
        <dbReference type="EMBL" id="CBF79030.1"/>
    </source>
</evidence>
<name>C8VDA5_EMENI</name>
<reference evidence="2" key="1">
    <citation type="journal article" date="2005" name="Nature">
        <title>Sequencing of Aspergillus nidulans and comparative analysis with A. fumigatus and A. oryzae.</title>
        <authorList>
            <person name="Galagan J.E."/>
            <person name="Calvo S.E."/>
            <person name="Cuomo C."/>
            <person name="Ma L.J."/>
            <person name="Wortman J.R."/>
            <person name="Batzoglou S."/>
            <person name="Lee S.I."/>
            <person name="Basturkmen M."/>
            <person name="Spevak C.C."/>
            <person name="Clutterbuck J."/>
            <person name="Kapitonov V."/>
            <person name="Jurka J."/>
            <person name="Scazzocchio C."/>
            <person name="Farman M."/>
            <person name="Butler J."/>
            <person name="Purcell S."/>
            <person name="Harris S."/>
            <person name="Braus G.H."/>
            <person name="Draht O."/>
            <person name="Busch S."/>
            <person name="D'Enfert C."/>
            <person name="Bouchier C."/>
            <person name="Goldman G.H."/>
            <person name="Bell-Pedersen D."/>
            <person name="Griffiths-Jones S."/>
            <person name="Doonan J.H."/>
            <person name="Yu J."/>
            <person name="Vienken K."/>
            <person name="Pain A."/>
            <person name="Freitag M."/>
            <person name="Selker E.U."/>
            <person name="Archer D.B."/>
            <person name="Penalva M.A."/>
            <person name="Oakley B.R."/>
            <person name="Momany M."/>
            <person name="Tanaka T."/>
            <person name="Kumagai T."/>
            <person name="Asai K."/>
            <person name="Machida M."/>
            <person name="Nierman W.C."/>
            <person name="Denning D.W."/>
            <person name="Caddick M."/>
            <person name="Hynes M."/>
            <person name="Paoletti M."/>
            <person name="Fischer R."/>
            <person name="Miller B."/>
            <person name="Dyer P."/>
            <person name="Sachs M.S."/>
            <person name="Osmani S.A."/>
            <person name="Birren B.W."/>
        </authorList>
    </citation>
    <scope>NUCLEOTIDE SEQUENCE [LARGE SCALE GENOMIC DNA]</scope>
    <source>
        <strain evidence="2">FGSC A4 / ATCC 38163 / CBS 112.46 / NRRL 194 / M139</strain>
    </source>
</reference>
<dbReference type="InParanoid" id="C8VDA5"/>
<evidence type="ECO:0000313" key="2">
    <source>
        <dbReference type="Proteomes" id="UP000000560"/>
    </source>
</evidence>
<dbReference type="EMBL" id="BN001304">
    <property type="protein sequence ID" value="CBF79030.1"/>
    <property type="molecule type" value="Genomic_DNA"/>
</dbReference>
<proteinExistence type="predicted"/>
<gene>
    <name evidence="1" type="ORF">ANIA_11546</name>
</gene>
<organism evidence="1 2">
    <name type="scientific">Emericella nidulans (strain FGSC A4 / ATCC 38163 / CBS 112.46 / NRRL 194 / M139)</name>
    <name type="common">Aspergillus nidulans</name>
    <dbReference type="NCBI Taxonomy" id="227321"/>
    <lineage>
        <taxon>Eukaryota</taxon>
        <taxon>Fungi</taxon>
        <taxon>Dikarya</taxon>
        <taxon>Ascomycota</taxon>
        <taxon>Pezizomycotina</taxon>
        <taxon>Eurotiomycetes</taxon>
        <taxon>Eurotiomycetidae</taxon>
        <taxon>Eurotiales</taxon>
        <taxon>Aspergillaceae</taxon>
        <taxon>Aspergillus</taxon>
        <taxon>Aspergillus subgen. Nidulantes</taxon>
    </lineage>
</organism>
<accession>C8VDA5</accession>
<dbReference type="Proteomes" id="UP000000560">
    <property type="component" value="Chromosome IV"/>
</dbReference>
<dbReference type="HOGENOM" id="CLU_3435066_0_0_1"/>
<keyword evidence="2" id="KW-1185">Reference proteome</keyword>
<protein>
    <submittedName>
        <fullName evidence="1">Uncharacterized protein</fullName>
    </submittedName>
</protein>
<reference evidence="2" key="2">
    <citation type="journal article" date="2009" name="Fungal Genet. Biol.">
        <title>The 2008 update of the Aspergillus nidulans genome annotation: a community effort.</title>
        <authorList>
            <person name="Wortman J.R."/>
            <person name="Gilsenan J.M."/>
            <person name="Joardar V."/>
            <person name="Deegan J."/>
            <person name="Clutterbuck J."/>
            <person name="Andersen M.R."/>
            <person name="Archer D."/>
            <person name="Bencina M."/>
            <person name="Braus G."/>
            <person name="Coutinho P."/>
            <person name="von Dohren H."/>
            <person name="Doonan J."/>
            <person name="Driessen A.J."/>
            <person name="Durek P."/>
            <person name="Espeso E."/>
            <person name="Fekete E."/>
            <person name="Flipphi M."/>
            <person name="Estrada C.G."/>
            <person name="Geysens S."/>
            <person name="Goldman G."/>
            <person name="de Groot P.W."/>
            <person name="Hansen K."/>
            <person name="Harris S.D."/>
            <person name="Heinekamp T."/>
            <person name="Helmstaedt K."/>
            <person name="Henrissat B."/>
            <person name="Hofmann G."/>
            <person name="Homan T."/>
            <person name="Horio T."/>
            <person name="Horiuchi H."/>
            <person name="James S."/>
            <person name="Jones M."/>
            <person name="Karaffa L."/>
            <person name="Karanyi Z."/>
            <person name="Kato M."/>
            <person name="Keller N."/>
            <person name="Kelly D.E."/>
            <person name="Kiel J.A."/>
            <person name="Kim J.M."/>
            <person name="van der Klei I.J."/>
            <person name="Klis F.M."/>
            <person name="Kovalchuk A."/>
            <person name="Krasevec N."/>
            <person name="Kubicek C.P."/>
            <person name="Liu B."/>
            <person name="Maccabe A."/>
            <person name="Meyer V."/>
            <person name="Mirabito P."/>
            <person name="Miskei M."/>
            <person name="Mos M."/>
            <person name="Mullins J."/>
            <person name="Nelson D.R."/>
            <person name="Nielsen J."/>
            <person name="Oakley B.R."/>
            <person name="Osmani S.A."/>
            <person name="Pakula T."/>
            <person name="Paszewski A."/>
            <person name="Paulsen I."/>
            <person name="Pilsyk S."/>
            <person name="Pocsi I."/>
            <person name="Punt P.J."/>
            <person name="Ram A.F."/>
            <person name="Ren Q."/>
            <person name="Robellet X."/>
            <person name="Robson G."/>
            <person name="Seiboth B."/>
            <person name="van Solingen P."/>
            <person name="Specht T."/>
            <person name="Sun J."/>
            <person name="Taheri-Talesh N."/>
            <person name="Takeshita N."/>
            <person name="Ussery D."/>
            <person name="vanKuyk P.A."/>
            <person name="Visser H."/>
            <person name="van de Vondervoort P.J."/>
            <person name="de Vries R.P."/>
            <person name="Walton J."/>
            <person name="Xiang X."/>
            <person name="Xiong Y."/>
            <person name="Zeng A.P."/>
            <person name="Brandt B.W."/>
            <person name="Cornell M.J."/>
            <person name="van den Hondel C.A."/>
            <person name="Visser J."/>
            <person name="Oliver S.G."/>
            <person name="Turner G."/>
        </authorList>
    </citation>
    <scope>GENOME REANNOTATION</scope>
    <source>
        <strain evidence="2">FGSC A4 / ATCC 38163 / CBS 112.46 / NRRL 194 / M139</strain>
    </source>
</reference>